<dbReference type="InterPro" id="IPR044294">
    <property type="entry name" value="Lipase-like"/>
</dbReference>
<dbReference type="Pfam" id="PF05057">
    <property type="entry name" value="DUF676"/>
    <property type="match status" value="1"/>
</dbReference>
<keyword evidence="3" id="KW-1185">Reference proteome</keyword>
<reference evidence="2 3" key="1">
    <citation type="submission" date="2020-12" db="EMBL/GenBank/DDBJ databases">
        <title>Concerted genomic and epigenomic changes stabilize Arabidopsis allopolyploids.</title>
        <authorList>
            <person name="Chen Z."/>
        </authorList>
    </citation>
    <scope>NUCLEOTIDE SEQUENCE [LARGE SCALE GENOMIC DNA]</scope>
    <source>
        <strain evidence="2">As9502</strain>
        <tissue evidence="2">Leaf</tissue>
    </source>
</reference>
<evidence type="ECO:0000313" key="2">
    <source>
        <dbReference type="EMBL" id="KAG7537466.1"/>
    </source>
</evidence>
<evidence type="ECO:0000313" key="3">
    <source>
        <dbReference type="Proteomes" id="UP000694251"/>
    </source>
</evidence>
<feature type="domain" description="DUF676" evidence="1">
    <location>
        <begin position="31"/>
        <end position="253"/>
    </location>
</feature>
<dbReference type="EMBL" id="JAEFBJ010000013">
    <property type="protein sequence ID" value="KAG7537466.1"/>
    <property type="molecule type" value="Genomic_DNA"/>
</dbReference>
<proteinExistence type="predicted"/>
<dbReference type="Proteomes" id="UP000694251">
    <property type="component" value="Chromosome 13"/>
</dbReference>
<evidence type="ECO:0000259" key="1">
    <source>
        <dbReference type="Pfam" id="PF05057"/>
    </source>
</evidence>
<sequence length="357" mass="39983">MENHEEENGVCKAESVDGSLDVWSCQNSDSSSADHLVVMVHGILGSTDDWKFGAEQFVKKLSDKVFVHCSEKNVSALTLDGVDVMGERLAAEVLDIIQRRPNIRKISFVAHSLGGLAARYAIGKLYKPASQEDGKDSLADSSEGPPKGTICGLEAMNFITVATPHLGSMGNKQVPFLFGFSSIEKVAGLIIHWIFKRTGRHLFLKDEEEGKPPLLRRMVEDTDDCHFISALRAFKRRVAYSNVSHDHVVGWKTASIRRDCELPKWEDSLNEKYPHIVYEELCKACDAEDIREGENHSDDIEEEMIKGLSSVSWEKVDVSFHSSRQRFAAHSVIQVKNEDMHIEGADVIEHIIDHFHA</sequence>
<dbReference type="OrthoDB" id="273452at2759"/>
<gene>
    <name evidence="2" type="ORF">ISN44_As13g013510</name>
</gene>
<comment type="caution">
    <text evidence="2">The sequence shown here is derived from an EMBL/GenBank/DDBJ whole genome shotgun (WGS) entry which is preliminary data.</text>
</comment>
<dbReference type="FunFam" id="3.40.50.1820:FF:000188">
    <property type="entry name" value="putative lipase ROG1 isoform X1"/>
    <property type="match status" value="1"/>
</dbReference>
<accession>A0A8T1XRF6</accession>
<dbReference type="PANTHER" id="PTHR12482">
    <property type="entry name" value="LIPASE ROG1-RELATED-RELATED"/>
    <property type="match status" value="1"/>
</dbReference>
<protein>
    <recommendedName>
        <fullName evidence="1">DUF676 domain-containing protein</fullName>
    </recommendedName>
</protein>
<dbReference type="InterPro" id="IPR007751">
    <property type="entry name" value="DUF676_lipase-like"/>
</dbReference>
<name>A0A8T1XRF6_ARASU</name>
<organism evidence="2 3">
    <name type="scientific">Arabidopsis suecica</name>
    <name type="common">Swedish thale-cress</name>
    <name type="synonym">Cardaminopsis suecica</name>
    <dbReference type="NCBI Taxonomy" id="45249"/>
    <lineage>
        <taxon>Eukaryota</taxon>
        <taxon>Viridiplantae</taxon>
        <taxon>Streptophyta</taxon>
        <taxon>Embryophyta</taxon>
        <taxon>Tracheophyta</taxon>
        <taxon>Spermatophyta</taxon>
        <taxon>Magnoliopsida</taxon>
        <taxon>eudicotyledons</taxon>
        <taxon>Gunneridae</taxon>
        <taxon>Pentapetalae</taxon>
        <taxon>rosids</taxon>
        <taxon>malvids</taxon>
        <taxon>Brassicales</taxon>
        <taxon>Brassicaceae</taxon>
        <taxon>Camelineae</taxon>
        <taxon>Arabidopsis</taxon>
    </lineage>
</organism>
<dbReference type="PANTHER" id="PTHR12482:SF14">
    <property type="entry name" value="LIPASE YOR059C ISOFORM X1"/>
    <property type="match status" value="1"/>
</dbReference>
<dbReference type="AlphaFoldDB" id="A0A8T1XRF6"/>